<protein>
    <recommendedName>
        <fullName evidence="1">Resolvase/invertase-type recombinase catalytic domain-containing protein</fullName>
    </recommendedName>
</protein>
<dbReference type="Proteomes" id="UP000008761">
    <property type="component" value="Unassembled WGS sequence"/>
</dbReference>
<name>J1IX09_9HYPH</name>
<comment type="caution">
    <text evidence="2">The sequence shown here is derived from an EMBL/GenBank/DDBJ whole genome shotgun (WGS) entry which is preliminary data.</text>
</comment>
<accession>J1IX09</accession>
<dbReference type="GO" id="GO:0000150">
    <property type="term" value="F:DNA strand exchange activity"/>
    <property type="evidence" value="ECO:0007669"/>
    <property type="project" value="InterPro"/>
</dbReference>
<evidence type="ECO:0000313" key="3">
    <source>
        <dbReference type="Proteomes" id="UP000008761"/>
    </source>
</evidence>
<organism evidence="2 3">
    <name type="scientific">Bartonella alsatica IBS 382</name>
    <dbReference type="NCBI Taxonomy" id="1094551"/>
    <lineage>
        <taxon>Bacteria</taxon>
        <taxon>Pseudomonadati</taxon>
        <taxon>Pseudomonadota</taxon>
        <taxon>Alphaproteobacteria</taxon>
        <taxon>Hyphomicrobiales</taxon>
        <taxon>Bartonellaceae</taxon>
        <taxon>Bartonella</taxon>
    </lineage>
</organism>
<dbReference type="HOGENOM" id="CLU_010686_13_0_5"/>
<dbReference type="GO" id="GO:0003677">
    <property type="term" value="F:DNA binding"/>
    <property type="evidence" value="ECO:0007669"/>
    <property type="project" value="InterPro"/>
</dbReference>
<dbReference type="EMBL" id="AIME01000001">
    <property type="protein sequence ID" value="EJF76202.1"/>
    <property type="molecule type" value="Genomic_DNA"/>
</dbReference>
<gene>
    <name evidence="2" type="ORF">MEC_00005</name>
</gene>
<feature type="domain" description="Resolvase/invertase-type recombinase catalytic" evidence="1">
    <location>
        <begin position="4"/>
        <end position="80"/>
    </location>
</feature>
<dbReference type="STRING" id="1094551.MEC_00005"/>
<dbReference type="Pfam" id="PF00239">
    <property type="entry name" value="Resolvase"/>
    <property type="match status" value="1"/>
</dbReference>
<sequence length="80" mass="9323">MKMVLLDYGRVSTNQQKLTLQITELKNAGVHENHIFTDIRTDSIDKRERSQQLLMCAERDDTVLRTKMDRLECDTADIVI</sequence>
<dbReference type="PROSITE" id="PS51736">
    <property type="entry name" value="RECOMBINASES_3"/>
    <property type="match status" value="1"/>
</dbReference>
<dbReference type="eggNOG" id="COG1961">
    <property type="taxonomic scope" value="Bacteria"/>
</dbReference>
<dbReference type="InterPro" id="IPR006119">
    <property type="entry name" value="Resolv_N"/>
</dbReference>
<evidence type="ECO:0000259" key="1">
    <source>
        <dbReference type="PROSITE" id="PS51736"/>
    </source>
</evidence>
<dbReference type="Gene3D" id="3.40.50.1390">
    <property type="entry name" value="Resolvase, N-terminal catalytic domain"/>
    <property type="match status" value="1"/>
</dbReference>
<dbReference type="InterPro" id="IPR036162">
    <property type="entry name" value="Resolvase-like_N_sf"/>
</dbReference>
<dbReference type="AlphaFoldDB" id="J1IX09"/>
<reference evidence="2 3" key="1">
    <citation type="submission" date="2012-03" db="EMBL/GenBank/DDBJ databases">
        <title>The Genome Sequence of Bartonella alsatica IBS 382.</title>
        <authorList>
            <consortium name="The Broad Institute Genome Sequencing Platform"/>
            <consortium name="The Broad Institute Genome Sequencing Center for Infectious Disease"/>
            <person name="Feldgarden M."/>
            <person name="Kirby J."/>
            <person name="Kosoy M."/>
            <person name="Birtles R."/>
            <person name="Probert W.S."/>
            <person name="Chiaraviglio L."/>
            <person name="Young S.K."/>
            <person name="Zeng Q."/>
            <person name="Gargeya S."/>
            <person name="Fitzgerald M."/>
            <person name="Haas B."/>
            <person name="Abouelleil A."/>
            <person name="Alvarado L."/>
            <person name="Arachchi H.M."/>
            <person name="Berlin A."/>
            <person name="Chapman S.B."/>
            <person name="Gearin G."/>
            <person name="Goldberg J."/>
            <person name="Griggs A."/>
            <person name="Gujja S."/>
            <person name="Hansen M."/>
            <person name="Heiman D."/>
            <person name="Howarth C."/>
            <person name="Larimer J."/>
            <person name="Lui A."/>
            <person name="MacDonald P.J.P."/>
            <person name="McCowen C."/>
            <person name="Montmayeur A."/>
            <person name="Murphy C."/>
            <person name="Neiman D."/>
            <person name="Pearson M."/>
            <person name="Priest M."/>
            <person name="Roberts A."/>
            <person name="Saif S."/>
            <person name="Shea T."/>
            <person name="Sisk P."/>
            <person name="Stolte C."/>
            <person name="Sykes S."/>
            <person name="Wortman J."/>
            <person name="Nusbaum C."/>
            <person name="Birren B."/>
        </authorList>
    </citation>
    <scope>NUCLEOTIDE SEQUENCE [LARGE SCALE GENOMIC DNA]</scope>
    <source>
        <strain evidence="2 3">IBS 382</strain>
    </source>
</reference>
<evidence type="ECO:0000313" key="2">
    <source>
        <dbReference type="EMBL" id="EJF76202.1"/>
    </source>
</evidence>
<proteinExistence type="predicted"/>
<dbReference type="SUPFAM" id="SSF53041">
    <property type="entry name" value="Resolvase-like"/>
    <property type="match status" value="1"/>
</dbReference>